<dbReference type="InterPro" id="IPR012337">
    <property type="entry name" value="RNaseH-like_sf"/>
</dbReference>
<dbReference type="Pfam" id="PF04937">
    <property type="entry name" value="DUF659"/>
    <property type="match status" value="1"/>
</dbReference>
<evidence type="ECO:0000313" key="3">
    <source>
        <dbReference type="Proteomes" id="UP000283530"/>
    </source>
</evidence>
<dbReference type="SUPFAM" id="SSF53098">
    <property type="entry name" value="Ribonuclease H-like"/>
    <property type="match status" value="1"/>
</dbReference>
<name>A0A443NNP8_9MAGN</name>
<dbReference type="PANTHER" id="PTHR32166:SF74">
    <property type="entry name" value="OS05G0256350 PROTEIN"/>
    <property type="match status" value="1"/>
</dbReference>
<dbReference type="InterPro" id="IPR007021">
    <property type="entry name" value="DUF659"/>
</dbReference>
<evidence type="ECO:0000313" key="2">
    <source>
        <dbReference type="EMBL" id="RWR80152.1"/>
    </source>
</evidence>
<comment type="caution">
    <text evidence="2">The sequence shown here is derived from an EMBL/GenBank/DDBJ whole genome shotgun (WGS) entry which is preliminary data.</text>
</comment>
<reference evidence="2 3" key="1">
    <citation type="journal article" date="2019" name="Nat. Plants">
        <title>Stout camphor tree genome fills gaps in understanding of flowering plant genome evolution.</title>
        <authorList>
            <person name="Chaw S.M."/>
            <person name="Liu Y.C."/>
            <person name="Wu Y.W."/>
            <person name="Wang H.Y."/>
            <person name="Lin C.I."/>
            <person name="Wu C.S."/>
            <person name="Ke H.M."/>
            <person name="Chang L.Y."/>
            <person name="Hsu C.Y."/>
            <person name="Yang H.T."/>
            <person name="Sudianto E."/>
            <person name="Hsu M.H."/>
            <person name="Wu K.P."/>
            <person name="Wang L.N."/>
            <person name="Leebens-Mack J.H."/>
            <person name="Tsai I.J."/>
        </authorList>
    </citation>
    <scope>NUCLEOTIDE SEQUENCE [LARGE SCALE GENOMIC DNA]</scope>
    <source>
        <strain evidence="3">cv. Chaw 1501</strain>
        <tissue evidence="2">Young leaves</tissue>
    </source>
</reference>
<dbReference type="OrthoDB" id="4951847at2759"/>
<organism evidence="2 3">
    <name type="scientific">Cinnamomum micranthum f. kanehirae</name>
    <dbReference type="NCBI Taxonomy" id="337451"/>
    <lineage>
        <taxon>Eukaryota</taxon>
        <taxon>Viridiplantae</taxon>
        <taxon>Streptophyta</taxon>
        <taxon>Embryophyta</taxon>
        <taxon>Tracheophyta</taxon>
        <taxon>Spermatophyta</taxon>
        <taxon>Magnoliopsida</taxon>
        <taxon>Magnoliidae</taxon>
        <taxon>Laurales</taxon>
        <taxon>Lauraceae</taxon>
        <taxon>Cinnamomum</taxon>
    </lineage>
</organism>
<gene>
    <name evidence="2" type="ORF">CKAN_00877600</name>
</gene>
<feature type="domain" description="DUF659" evidence="1">
    <location>
        <begin position="8"/>
        <end position="136"/>
    </location>
</feature>
<accession>A0A443NNP8</accession>
<protein>
    <recommendedName>
        <fullName evidence="1">DUF659 domain-containing protein</fullName>
    </recommendedName>
</protein>
<dbReference type="STRING" id="337451.A0A443NNP8"/>
<sequence>MECDDYWRYLEDHFKTWEEYGCKLMCDGWTSNNRRHVINFMAYCVTGTIFIRPVNTGGHRIDAQYLYSLIDDTLCMIKNWHKYAVALVTENAANFMAVAKKLHEKRVSCTAHCIDLILEDIGKLDDVHDTIDEGKIVTSLVYNHQFMTDLLREINEGRDIPRPGITHFAMQFMSIESLCHAKANIIQMWTEVERITNLLEPLVLVLKLVDGDTKPTMGFVYDAMDRAKLAIEQKGLEQSMRLVIRSFGKLLTIDRTTRCIKTYTRQNSILIT</sequence>
<keyword evidence="3" id="KW-1185">Reference proteome</keyword>
<dbReference type="Proteomes" id="UP000283530">
    <property type="component" value="Unassembled WGS sequence"/>
</dbReference>
<dbReference type="EMBL" id="QPKB01000003">
    <property type="protein sequence ID" value="RWR80152.1"/>
    <property type="molecule type" value="Genomic_DNA"/>
</dbReference>
<evidence type="ECO:0000259" key="1">
    <source>
        <dbReference type="Pfam" id="PF04937"/>
    </source>
</evidence>
<dbReference type="AlphaFoldDB" id="A0A443NNP8"/>
<proteinExistence type="predicted"/>
<dbReference type="PANTHER" id="PTHR32166">
    <property type="entry name" value="OSJNBA0013A04.12 PROTEIN"/>
    <property type="match status" value="1"/>
</dbReference>